<protein>
    <recommendedName>
        <fullName evidence="1">Band 7 domain-containing protein</fullName>
    </recommendedName>
</protein>
<evidence type="ECO:0000313" key="2">
    <source>
        <dbReference type="EMBL" id="GJJ13491.1"/>
    </source>
</evidence>
<dbReference type="Proteomes" id="UP001050691">
    <property type="component" value="Unassembled WGS sequence"/>
</dbReference>
<dbReference type="InterPro" id="IPR001107">
    <property type="entry name" value="Band_7"/>
</dbReference>
<gene>
    <name evidence="2" type="ORF">Clacol_007745</name>
</gene>
<reference evidence="2" key="1">
    <citation type="submission" date="2021-10" db="EMBL/GenBank/DDBJ databases">
        <title>De novo Genome Assembly of Clathrus columnatus (Basidiomycota, Fungi) Using Illumina and Nanopore Sequence Data.</title>
        <authorList>
            <person name="Ogiso-Tanaka E."/>
            <person name="Itagaki H."/>
            <person name="Hosoya T."/>
            <person name="Hosaka K."/>
        </authorList>
    </citation>
    <scope>NUCLEOTIDE SEQUENCE</scope>
    <source>
        <strain evidence="2">MO-923</strain>
    </source>
</reference>
<accession>A0AAV5AM31</accession>
<comment type="caution">
    <text evidence="2">The sequence shown here is derived from an EMBL/GenBank/DDBJ whole genome shotgun (WGS) entry which is preliminary data.</text>
</comment>
<name>A0AAV5AM31_9AGAM</name>
<dbReference type="Gene3D" id="3.30.479.30">
    <property type="entry name" value="Band 7 domain"/>
    <property type="match status" value="1"/>
</dbReference>
<evidence type="ECO:0000313" key="3">
    <source>
        <dbReference type="Proteomes" id="UP001050691"/>
    </source>
</evidence>
<keyword evidence="3" id="KW-1185">Reference proteome</keyword>
<dbReference type="PANTHER" id="PTHR43327">
    <property type="entry name" value="STOMATIN-LIKE PROTEIN 2, MITOCHONDRIAL"/>
    <property type="match status" value="1"/>
</dbReference>
<dbReference type="Pfam" id="PF01145">
    <property type="entry name" value="Band_7"/>
    <property type="match status" value="1"/>
</dbReference>
<feature type="domain" description="Band 7" evidence="1">
    <location>
        <begin position="249"/>
        <end position="434"/>
    </location>
</feature>
<dbReference type="EMBL" id="BPWL01000008">
    <property type="protein sequence ID" value="GJJ13491.1"/>
    <property type="molecule type" value="Genomic_DNA"/>
</dbReference>
<dbReference type="InterPro" id="IPR036013">
    <property type="entry name" value="Band_7/SPFH_dom_sf"/>
</dbReference>
<sequence length="570" mass="62643">MPAMSDMRSVAGGTTVVDDTDAMNTGMLKKIDFSNVNGFDSFKPSDNKTKKEPFVIAGDYMDENRPYLVKIGKDGVLAALQKLDLELRNTGQKRLLSKKAPVSWTGKEIIPGQLGLINHGGLPKILTRPGRYPGFPWRNWWARSWEGTRELSDTVVEFLGLKIVQVSQNQAAVISDPQNHIFVIKNSGFVALALEGSYKVLAVVDQTHLPNAVQDKVTRQVLGYTYEVTMKSSVAGTVKDFVVATFLNIPANNCAVLQRGDDLELLGAGQHYITNPNVTLRGLYTCGENQIEMPTKDIYTRDQVPVSLTIYLKWQLTSPLMLTTHGYNTPYDALRDKAQSVLTQIVSHLDYSAMVKQRNLGGDHLQINDGNDPSAAFLDALRTQAMDELHQAALEYGIVLKDLAVIDRQFKGDVAHQMEKLTTRALQTQVEAANVDRENSNKVKQEEGALQVARIKAQTKNTEADAEAYNALATARARAQALKIQTEAQAEATTLLAKADADAILLKAEADAKVQDQFAREMSLRRVDVERIKGYGNKTVFVPTSEAGRTTDAIMFGFGTSAGARAQQAP</sequence>
<evidence type="ECO:0000259" key="1">
    <source>
        <dbReference type="Pfam" id="PF01145"/>
    </source>
</evidence>
<dbReference type="SUPFAM" id="SSF117892">
    <property type="entry name" value="Band 7/SPFH domain"/>
    <property type="match status" value="1"/>
</dbReference>
<dbReference type="InterPro" id="IPR050710">
    <property type="entry name" value="Band7/mec-2_domain"/>
</dbReference>
<dbReference type="PANTHER" id="PTHR43327:SF10">
    <property type="entry name" value="STOMATIN-LIKE PROTEIN 2, MITOCHONDRIAL"/>
    <property type="match status" value="1"/>
</dbReference>
<organism evidence="2 3">
    <name type="scientific">Clathrus columnatus</name>
    <dbReference type="NCBI Taxonomy" id="1419009"/>
    <lineage>
        <taxon>Eukaryota</taxon>
        <taxon>Fungi</taxon>
        <taxon>Dikarya</taxon>
        <taxon>Basidiomycota</taxon>
        <taxon>Agaricomycotina</taxon>
        <taxon>Agaricomycetes</taxon>
        <taxon>Phallomycetidae</taxon>
        <taxon>Phallales</taxon>
        <taxon>Clathraceae</taxon>
        <taxon>Clathrus</taxon>
    </lineage>
</organism>
<proteinExistence type="predicted"/>
<dbReference type="AlphaFoldDB" id="A0AAV5AM31"/>